<feature type="domain" description="FAD-dependent urate hydroxylase HpyO/Asp monooxygenase CreE-like FAD/NAD(P)-binding" evidence="1">
    <location>
        <begin position="7"/>
        <end position="173"/>
    </location>
</feature>
<proteinExistence type="predicted"/>
<dbReference type="PANTHER" id="PTHR40254:SF1">
    <property type="entry name" value="BLR0577 PROTEIN"/>
    <property type="match status" value="1"/>
</dbReference>
<dbReference type="SUPFAM" id="SSF51905">
    <property type="entry name" value="FAD/NAD(P)-binding domain"/>
    <property type="match status" value="1"/>
</dbReference>
<evidence type="ECO:0000259" key="1">
    <source>
        <dbReference type="Pfam" id="PF13454"/>
    </source>
</evidence>
<dbReference type="OrthoDB" id="6309046at2"/>
<dbReference type="InterPro" id="IPR036188">
    <property type="entry name" value="FAD/NAD-bd_sf"/>
</dbReference>
<accession>A0A4Q0NP81</accession>
<reference evidence="2 3" key="1">
    <citation type="submission" date="2018-07" db="EMBL/GenBank/DDBJ databases">
        <title>Leeuwenhoekiella genomics.</title>
        <authorList>
            <person name="Tahon G."/>
            <person name="Willems A."/>
        </authorList>
    </citation>
    <scope>NUCLEOTIDE SEQUENCE [LARGE SCALE GENOMIC DNA]</scope>
    <source>
        <strain evidence="2 3">R-50232</strain>
    </source>
</reference>
<comment type="caution">
    <text evidence="2">The sequence shown here is derived from an EMBL/GenBank/DDBJ whole genome shotgun (WGS) entry which is preliminary data.</text>
</comment>
<dbReference type="Pfam" id="PF13454">
    <property type="entry name" value="NAD_binding_9"/>
    <property type="match status" value="1"/>
</dbReference>
<dbReference type="PANTHER" id="PTHR40254">
    <property type="entry name" value="BLR0577 PROTEIN"/>
    <property type="match status" value="1"/>
</dbReference>
<dbReference type="Gene3D" id="3.50.50.60">
    <property type="entry name" value="FAD/NAD(P)-binding domain"/>
    <property type="match status" value="2"/>
</dbReference>
<organism evidence="2 3">
    <name type="scientific">Leeuwenhoekiella aestuarii</name>
    <dbReference type="NCBI Taxonomy" id="2249426"/>
    <lineage>
        <taxon>Bacteria</taxon>
        <taxon>Pseudomonadati</taxon>
        <taxon>Bacteroidota</taxon>
        <taxon>Flavobacteriia</taxon>
        <taxon>Flavobacteriales</taxon>
        <taxon>Flavobacteriaceae</taxon>
        <taxon>Leeuwenhoekiella</taxon>
    </lineage>
</organism>
<dbReference type="RefSeq" id="WP_128762947.1">
    <property type="nucleotide sequence ID" value="NZ_QOVI01000013.1"/>
</dbReference>
<sequence>MITKNIALIGSGATALYFLKHLADNVYNLKCSVEEIAVFEKGIYMGMGMPYNPETTDRYNLANISSEEIPELPESFGDWLRKQDIETLNAYNIKVFPIDDAEVYSRIALGAYFQEQYKVLIKRLTKKGIQVNQIQEETVKDIVFNEEHKSWIIKTQKLDFLNFHKVIIATGHQWEQKDIVAINYFSSPWPIHKLLPQKGTYYTKPIGILGASLSAFDVVTSLSHRHGTFQNRNGELTFKLNPQAKGFKILLHASSGWLPHLQYEQEYPKREIYRHTTRKKLLTLRDRNGFLNIDTFFDKVCRPALIRALKKDKLLELAKNLEVDQTGFKDFIQCMSDLHEYTDSFEGMRKERVAARKSIEEKKPIHWKETLDDLMYCLNFHAELLSAEDHLFFKLEVMSFLMNVIAALPLSSANILLALYDAGCIDLISGKVTRIDPNAKKQITVLKVEKEDGTAETYAYTMFVDCTGQKNLEISQFPFPALVKNGKVRKARAAFVNDECVKELSCKVDKDLIFKENTISYLYTGGVDIDAGYRLVAANGNPNDSIYDISFTHTSGCRPYSYGLQACDATSKILIELWRSTTLENSKDPIEIEEISKIYDEENI</sequence>
<protein>
    <submittedName>
        <fullName evidence="2">FAD-NAD(P)-binding protein</fullName>
    </submittedName>
</protein>
<name>A0A4Q0NP81_9FLAO</name>
<dbReference type="Proteomes" id="UP000289821">
    <property type="component" value="Unassembled WGS sequence"/>
</dbReference>
<evidence type="ECO:0000313" key="2">
    <source>
        <dbReference type="EMBL" id="RXG11207.1"/>
    </source>
</evidence>
<dbReference type="EMBL" id="QOVI01000013">
    <property type="protein sequence ID" value="RXG11207.1"/>
    <property type="molecule type" value="Genomic_DNA"/>
</dbReference>
<dbReference type="AlphaFoldDB" id="A0A4Q0NP81"/>
<dbReference type="InterPro" id="IPR038732">
    <property type="entry name" value="HpyO/CreE_NAD-binding"/>
</dbReference>
<dbReference type="InterPro" id="IPR052189">
    <property type="entry name" value="L-asp_N-monooxygenase_NS-form"/>
</dbReference>
<keyword evidence="3" id="KW-1185">Reference proteome</keyword>
<gene>
    <name evidence="2" type="ORF">DSM04_1131</name>
</gene>
<evidence type="ECO:0000313" key="3">
    <source>
        <dbReference type="Proteomes" id="UP000289821"/>
    </source>
</evidence>